<protein>
    <submittedName>
        <fullName evidence="1">Uncharacterized protein</fullName>
    </submittedName>
</protein>
<reference evidence="1" key="1">
    <citation type="journal article" date="2020" name="Nature">
        <title>Giant virus diversity and host interactions through global metagenomics.</title>
        <authorList>
            <person name="Schulz F."/>
            <person name="Roux S."/>
            <person name="Paez-Espino D."/>
            <person name="Jungbluth S."/>
            <person name="Walsh D.A."/>
            <person name="Denef V.J."/>
            <person name="McMahon K.D."/>
            <person name="Konstantinidis K.T."/>
            <person name="Eloe-Fadrosh E.A."/>
            <person name="Kyrpides N.C."/>
            <person name="Woyke T."/>
        </authorList>
    </citation>
    <scope>NUCLEOTIDE SEQUENCE</scope>
    <source>
        <strain evidence="1">GVMAG-M-3300023184-51</strain>
    </source>
</reference>
<dbReference type="AlphaFoldDB" id="A0A6C0I7P3"/>
<name>A0A6C0I7P3_9ZZZZ</name>
<sequence>MVLLNKMLFSNNNSNYNGQQMNIARPALSHAPVARPVLLNAPMIDRVHKAKPGCSACGKKVM</sequence>
<organism evidence="1">
    <name type="scientific">viral metagenome</name>
    <dbReference type="NCBI Taxonomy" id="1070528"/>
    <lineage>
        <taxon>unclassified sequences</taxon>
        <taxon>metagenomes</taxon>
        <taxon>organismal metagenomes</taxon>
    </lineage>
</organism>
<proteinExistence type="predicted"/>
<evidence type="ECO:0000313" key="1">
    <source>
        <dbReference type="EMBL" id="QHT88954.1"/>
    </source>
</evidence>
<accession>A0A6C0I7P3</accession>
<dbReference type="EMBL" id="MN740128">
    <property type="protein sequence ID" value="QHT88954.1"/>
    <property type="molecule type" value="Genomic_DNA"/>
</dbReference>